<feature type="compositionally biased region" description="Pro residues" evidence="2">
    <location>
        <begin position="77"/>
        <end position="91"/>
    </location>
</feature>
<evidence type="ECO:0000256" key="2">
    <source>
        <dbReference type="SAM" id="MobiDB-lite"/>
    </source>
</evidence>
<dbReference type="Proteomes" id="UP000800036">
    <property type="component" value="Unassembled WGS sequence"/>
</dbReference>
<comment type="cofactor">
    <cofactor evidence="1">
        <name>Mg(2+)</name>
        <dbReference type="ChEBI" id="CHEBI:18420"/>
    </cofactor>
</comment>
<accession>A0A6A5VK85</accession>
<protein>
    <submittedName>
        <fullName evidence="3">DlpA domain-containing protein</fullName>
    </submittedName>
</protein>
<keyword evidence="4" id="KW-1185">Reference proteome</keyword>
<evidence type="ECO:0000313" key="3">
    <source>
        <dbReference type="EMBL" id="KAF1977611.1"/>
    </source>
</evidence>
<evidence type="ECO:0000256" key="1">
    <source>
        <dbReference type="PIRSR" id="PIRSR605493-1"/>
    </source>
</evidence>
<proteinExistence type="predicted"/>
<dbReference type="GO" id="GO:0046872">
    <property type="term" value="F:metal ion binding"/>
    <property type="evidence" value="ECO:0007669"/>
    <property type="project" value="UniProtKB-KW"/>
</dbReference>
<evidence type="ECO:0000313" key="4">
    <source>
        <dbReference type="Proteomes" id="UP000800036"/>
    </source>
</evidence>
<keyword evidence="1" id="KW-0460">Magnesium</keyword>
<dbReference type="GO" id="GO:0047443">
    <property type="term" value="F:4-hydroxy-4-methyl-2-oxoglutarate aldolase activity"/>
    <property type="evidence" value="ECO:0007669"/>
    <property type="project" value="TreeGrafter"/>
</dbReference>
<gene>
    <name evidence="3" type="ORF">BU23DRAFT_452402</name>
</gene>
<dbReference type="InterPro" id="IPR036704">
    <property type="entry name" value="RraA/RraA-like_sf"/>
</dbReference>
<dbReference type="InterPro" id="IPR005493">
    <property type="entry name" value="RraA/RraA-like"/>
</dbReference>
<dbReference type="OrthoDB" id="1476984at2759"/>
<keyword evidence="1" id="KW-0479">Metal-binding</keyword>
<dbReference type="PANTHER" id="PTHR33254">
    <property type="entry name" value="4-HYDROXY-4-METHYL-2-OXOGLUTARATE ALDOLASE 3-RELATED"/>
    <property type="match status" value="1"/>
</dbReference>
<name>A0A6A5VK85_9PLEO</name>
<sequence>MVARWEKLLRYSACDIADALLKLGVPGAGFLPDITPMPHTSRIPETPPEKVLAPASTFLMIPKATPSFPNPVSLPETYPPPSSSVGPPPGPYADSAERDTIVIICQPPGQSCAVMGGIMAARMKRLGVRGVVVDGRVRDLVSLAETGLPIWSKGTSIIGAGAETKVAAYNCQLRVGESTIEPGDLVMIDPFENGVVAVPKGKVDEVLELLPKLVAADEKVLGDVQHGTSVAEAFKQHRKT</sequence>
<dbReference type="AlphaFoldDB" id="A0A6A5VK85"/>
<dbReference type="Gene3D" id="3.50.30.40">
    <property type="entry name" value="Ribonuclease E inhibitor RraA/RraA-like"/>
    <property type="match status" value="1"/>
</dbReference>
<feature type="binding site" evidence="1">
    <location>
        <position position="138"/>
    </location>
    <ligand>
        <name>substrate</name>
    </ligand>
</feature>
<reference evidence="3" key="1">
    <citation type="journal article" date="2020" name="Stud. Mycol.">
        <title>101 Dothideomycetes genomes: a test case for predicting lifestyles and emergence of pathogens.</title>
        <authorList>
            <person name="Haridas S."/>
            <person name="Albert R."/>
            <person name="Binder M."/>
            <person name="Bloem J."/>
            <person name="Labutti K."/>
            <person name="Salamov A."/>
            <person name="Andreopoulos B."/>
            <person name="Baker S."/>
            <person name="Barry K."/>
            <person name="Bills G."/>
            <person name="Bluhm B."/>
            <person name="Cannon C."/>
            <person name="Castanera R."/>
            <person name="Culley D."/>
            <person name="Daum C."/>
            <person name="Ezra D."/>
            <person name="Gonzalez J."/>
            <person name="Henrissat B."/>
            <person name="Kuo A."/>
            <person name="Liang C."/>
            <person name="Lipzen A."/>
            <person name="Lutzoni F."/>
            <person name="Magnuson J."/>
            <person name="Mondo S."/>
            <person name="Nolan M."/>
            <person name="Ohm R."/>
            <person name="Pangilinan J."/>
            <person name="Park H.-J."/>
            <person name="Ramirez L."/>
            <person name="Alfaro M."/>
            <person name="Sun H."/>
            <person name="Tritt A."/>
            <person name="Yoshinaga Y."/>
            <person name="Zwiers L.-H."/>
            <person name="Turgeon B."/>
            <person name="Goodwin S."/>
            <person name="Spatafora J."/>
            <person name="Crous P."/>
            <person name="Grigoriev I."/>
        </authorList>
    </citation>
    <scope>NUCLEOTIDE SEQUENCE</scope>
    <source>
        <strain evidence="3">CBS 107.79</strain>
    </source>
</reference>
<feature type="binding site" evidence="1">
    <location>
        <begin position="116"/>
        <end position="119"/>
    </location>
    <ligand>
        <name>substrate</name>
    </ligand>
</feature>
<feature type="region of interest" description="Disordered" evidence="2">
    <location>
        <begin position="71"/>
        <end position="92"/>
    </location>
</feature>
<dbReference type="PANTHER" id="PTHR33254:SF4">
    <property type="entry name" value="4-HYDROXY-4-METHYL-2-OXOGLUTARATE ALDOLASE 3-RELATED"/>
    <property type="match status" value="1"/>
</dbReference>
<dbReference type="Pfam" id="PF03737">
    <property type="entry name" value="RraA-like"/>
    <property type="match status" value="1"/>
</dbReference>
<organism evidence="3 4">
    <name type="scientific">Bimuria novae-zelandiae CBS 107.79</name>
    <dbReference type="NCBI Taxonomy" id="1447943"/>
    <lineage>
        <taxon>Eukaryota</taxon>
        <taxon>Fungi</taxon>
        <taxon>Dikarya</taxon>
        <taxon>Ascomycota</taxon>
        <taxon>Pezizomycotina</taxon>
        <taxon>Dothideomycetes</taxon>
        <taxon>Pleosporomycetidae</taxon>
        <taxon>Pleosporales</taxon>
        <taxon>Massarineae</taxon>
        <taxon>Didymosphaeriaceae</taxon>
        <taxon>Bimuria</taxon>
    </lineage>
</organism>
<dbReference type="SUPFAM" id="SSF89562">
    <property type="entry name" value="RraA-like"/>
    <property type="match status" value="1"/>
</dbReference>
<dbReference type="EMBL" id="ML976663">
    <property type="protein sequence ID" value="KAF1977611.1"/>
    <property type="molecule type" value="Genomic_DNA"/>
</dbReference>
<dbReference type="GO" id="GO:0008948">
    <property type="term" value="F:oxaloacetate decarboxylase activity"/>
    <property type="evidence" value="ECO:0007669"/>
    <property type="project" value="TreeGrafter"/>
</dbReference>
<feature type="binding site" evidence="1">
    <location>
        <position position="139"/>
    </location>
    <ligand>
        <name>Mg(2+)</name>
        <dbReference type="ChEBI" id="CHEBI:18420"/>
    </ligand>
</feature>